<keyword evidence="1" id="KW-0812">Transmembrane</keyword>
<protein>
    <submittedName>
        <fullName evidence="2">Uncharacterized protein</fullName>
    </submittedName>
</protein>
<dbReference type="Proteomes" id="UP000034103">
    <property type="component" value="Chromosome"/>
</dbReference>
<proteinExistence type="predicted"/>
<dbReference type="AlphaFoldDB" id="A0A0F6U6T7"/>
<evidence type="ECO:0000256" key="1">
    <source>
        <dbReference type="SAM" id="Phobius"/>
    </source>
</evidence>
<evidence type="ECO:0000313" key="2">
    <source>
        <dbReference type="EMBL" id="AKE66256.1"/>
    </source>
</evidence>
<reference evidence="2 3" key="1">
    <citation type="journal article" date="2015" name="Genome Announc.">
        <title>Complete Genome Sequence of Microcystis aeruginosa NIES-2549, a Bloom-Forming Cyanobacterium from Lake Kasumigaura, Japan.</title>
        <authorList>
            <person name="Yamaguchi H."/>
            <person name="Suzuki S."/>
            <person name="Tanabe Y."/>
            <person name="Osana Y."/>
            <person name="Shimura Y."/>
            <person name="Ishida K."/>
            <person name="Kawachi M."/>
        </authorList>
    </citation>
    <scope>NUCLEOTIDE SEQUENCE [LARGE SCALE GENOMIC DNA]</scope>
    <source>
        <strain evidence="2 3">NIES-2549</strain>
    </source>
</reference>
<sequence length="69" mass="7685">MRNVNLNILNLLQSINNFCLSLSHIGLEVSILQVGRQYSGDRRQVLGVGVLVFWGFSSISPLPHLPTDH</sequence>
<dbReference type="EMBL" id="CP011304">
    <property type="protein sequence ID" value="AKE66256.1"/>
    <property type="molecule type" value="Genomic_DNA"/>
</dbReference>
<accession>A0A0F6U6T7</accession>
<name>A0A0F6U6T7_MICAE</name>
<organism evidence="2 3">
    <name type="scientific">Microcystis aeruginosa NIES-2549</name>
    <dbReference type="NCBI Taxonomy" id="1641812"/>
    <lineage>
        <taxon>Bacteria</taxon>
        <taxon>Bacillati</taxon>
        <taxon>Cyanobacteriota</taxon>
        <taxon>Cyanophyceae</taxon>
        <taxon>Oscillatoriophycideae</taxon>
        <taxon>Chroococcales</taxon>
        <taxon>Microcystaceae</taxon>
        <taxon>Microcystis</taxon>
    </lineage>
</organism>
<gene>
    <name evidence="2" type="ORF">MYAER_3928</name>
</gene>
<evidence type="ECO:0000313" key="3">
    <source>
        <dbReference type="Proteomes" id="UP000034103"/>
    </source>
</evidence>
<keyword evidence="1" id="KW-0472">Membrane</keyword>
<feature type="transmembrane region" description="Helical" evidence="1">
    <location>
        <begin position="45"/>
        <end position="63"/>
    </location>
</feature>
<dbReference type="HOGENOM" id="CLU_2771219_0_0_3"/>
<keyword evidence="1" id="KW-1133">Transmembrane helix</keyword>
<dbReference type="PATRIC" id="fig|1641812.3.peg.4065"/>